<reference evidence="1 2" key="1">
    <citation type="submission" date="2016-11" db="EMBL/GenBank/DDBJ databases">
        <authorList>
            <person name="Jaros S."/>
            <person name="Januszkiewicz K."/>
            <person name="Wedrychowicz H."/>
        </authorList>
    </citation>
    <scope>NUCLEOTIDE SEQUENCE [LARGE SCALE GENOMIC DNA]</scope>
    <source>
        <strain evidence="1 2">DSM 5091</strain>
    </source>
</reference>
<name>A0A1M6ILD9_MALRU</name>
<accession>A0A1M6ILD9</accession>
<evidence type="ECO:0000313" key="1">
    <source>
        <dbReference type="EMBL" id="SHJ35296.1"/>
    </source>
</evidence>
<dbReference type="EMBL" id="FQZT01000007">
    <property type="protein sequence ID" value="SHJ35296.1"/>
    <property type="molecule type" value="Genomic_DNA"/>
</dbReference>
<keyword evidence="2" id="KW-1185">Reference proteome</keyword>
<gene>
    <name evidence="1" type="ORF">SAMN02745165_02158</name>
</gene>
<proteinExistence type="predicted"/>
<dbReference type="PROSITE" id="PS51257">
    <property type="entry name" value="PROKAR_LIPOPROTEIN"/>
    <property type="match status" value="1"/>
</dbReference>
<dbReference type="AlphaFoldDB" id="A0A1M6ILD9"/>
<sequence length="42" mass="4690">MIRIFLILLLVSSLFISGCECTAGFGRDLQKAGSWIERNSSR</sequence>
<evidence type="ECO:0000313" key="2">
    <source>
        <dbReference type="Proteomes" id="UP000184171"/>
    </source>
</evidence>
<protein>
    <submittedName>
        <fullName evidence="1">Predicted small secreted protein</fullName>
    </submittedName>
</protein>
<dbReference type="STRING" id="1122189.SAMN02745165_02158"/>
<dbReference type="Proteomes" id="UP000184171">
    <property type="component" value="Unassembled WGS sequence"/>
</dbReference>
<organism evidence="1 2">
    <name type="scientific">Malonomonas rubra DSM 5091</name>
    <dbReference type="NCBI Taxonomy" id="1122189"/>
    <lineage>
        <taxon>Bacteria</taxon>
        <taxon>Pseudomonadati</taxon>
        <taxon>Thermodesulfobacteriota</taxon>
        <taxon>Desulfuromonadia</taxon>
        <taxon>Desulfuromonadales</taxon>
        <taxon>Geopsychrobacteraceae</taxon>
        <taxon>Malonomonas</taxon>
    </lineage>
</organism>
<dbReference type="RefSeq" id="WP_279625983.1">
    <property type="nucleotide sequence ID" value="NZ_FQZT01000007.1"/>
</dbReference>